<reference evidence="3" key="1">
    <citation type="journal article" date="2011" name="PLoS Genet.">
        <title>Genomic analysis of the necrotrophic fungal pathogens Sclerotinia sclerotiorum and Botrytis cinerea.</title>
        <authorList>
            <person name="Amselem J."/>
            <person name="Cuomo C.A."/>
            <person name="van Kan J.A."/>
            <person name="Viaud M."/>
            <person name="Benito E.P."/>
            <person name="Couloux A."/>
            <person name="Coutinho P.M."/>
            <person name="de Vries R.P."/>
            <person name="Dyer P.S."/>
            <person name="Fillinger S."/>
            <person name="Fournier E."/>
            <person name="Gout L."/>
            <person name="Hahn M."/>
            <person name="Kohn L."/>
            <person name="Lapalu N."/>
            <person name="Plummer K.M."/>
            <person name="Pradier J.M."/>
            <person name="Quevillon E."/>
            <person name="Sharon A."/>
            <person name="Simon A."/>
            <person name="ten Have A."/>
            <person name="Tudzynski B."/>
            <person name="Tudzynski P."/>
            <person name="Wincker P."/>
            <person name="Andrew M."/>
            <person name="Anthouard V."/>
            <person name="Beever R.E."/>
            <person name="Beffa R."/>
            <person name="Benoit I."/>
            <person name="Bouzid O."/>
            <person name="Brault B."/>
            <person name="Chen Z."/>
            <person name="Choquer M."/>
            <person name="Collemare J."/>
            <person name="Cotton P."/>
            <person name="Danchin E.G."/>
            <person name="Da Silva C."/>
            <person name="Gautier A."/>
            <person name="Giraud C."/>
            <person name="Giraud T."/>
            <person name="Gonzalez C."/>
            <person name="Grossetete S."/>
            <person name="Guldener U."/>
            <person name="Henrissat B."/>
            <person name="Howlett B.J."/>
            <person name="Kodira C."/>
            <person name="Kretschmer M."/>
            <person name="Lappartient A."/>
            <person name="Leroch M."/>
            <person name="Levis C."/>
            <person name="Mauceli E."/>
            <person name="Neuveglise C."/>
            <person name="Oeser B."/>
            <person name="Pearson M."/>
            <person name="Poulain J."/>
            <person name="Poussereau N."/>
            <person name="Quesneville H."/>
            <person name="Rascle C."/>
            <person name="Schumacher J."/>
            <person name="Segurens B."/>
            <person name="Sexton A."/>
            <person name="Silva E."/>
            <person name="Sirven C."/>
            <person name="Soanes D.M."/>
            <person name="Talbot N.J."/>
            <person name="Templeton M."/>
            <person name="Yandava C."/>
            <person name="Yarden O."/>
            <person name="Zeng Q."/>
            <person name="Rollins J.A."/>
            <person name="Lebrun M.H."/>
            <person name="Dickman M."/>
        </authorList>
    </citation>
    <scope>NUCLEOTIDE SEQUENCE [LARGE SCALE GENOMIC DNA]</scope>
    <source>
        <strain evidence="3">ATCC 18683 / 1980 / Ss-1</strain>
    </source>
</reference>
<accession>A7EGR5</accession>
<dbReference type="InParanoid" id="A7EGR5"/>
<dbReference type="KEGG" id="ssl:SS1G_04507"/>
<dbReference type="RefSeq" id="XP_001594699.1">
    <property type="nucleotide sequence ID" value="XM_001594649.1"/>
</dbReference>
<name>A7EGR5_SCLS1</name>
<evidence type="ECO:0000256" key="1">
    <source>
        <dbReference type="SAM" id="MobiDB-lite"/>
    </source>
</evidence>
<keyword evidence="3" id="KW-1185">Reference proteome</keyword>
<feature type="compositionally biased region" description="Basic residues" evidence="1">
    <location>
        <begin position="1"/>
        <end position="15"/>
    </location>
</feature>
<dbReference type="EMBL" id="CH476625">
    <property type="protein sequence ID" value="EDO02031.1"/>
    <property type="molecule type" value="Genomic_DNA"/>
</dbReference>
<gene>
    <name evidence="2" type="ORF">SS1G_04507</name>
</gene>
<feature type="region of interest" description="Disordered" evidence="1">
    <location>
        <begin position="1"/>
        <end position="22"/>
    </location>
</feature>
<dbReference type="GeneID" id="5490506"/>
<dbReference type="HOGENOM" id="CLU_2224786_0_0_1"/>
<proteinExistence type="predicted"/>
<organism evidence="2 3">
    <name type="scientific">Sclerotinia sclerotiorum (strain ATCC 18683 / 1980 / Ss-1)</name>
    <name type="common">White mold</name>
    <name type="synonym">Whetzelinia sclerotiorum</name>
    <dbReference type="NCBI Taxonomy" id="665079"/>
    <lineage>
        <taxon>Eukaryota</taxon>
        <taxon>Fungi</taxon>
        <taxon>Dikarya</taxon>
        <taxon>Ascomycota</taxon>
        <taxon>Pezizomycotina</taxon>
        <taxon>Leotiomycetes</taxon>
        <taxon>Helotiales</taxon>
        <taxon>Sclerotiniaceae</taxon>
        <taxon>Sclerotinia</taxon>
    </lineage>
</organism>
<evidence type="ECO:0000313" key="3">
    <source>
        <dbReference type="Proteomes" id="UP000001312"/>
    </source>
</evidence>
<protein>
    <submittedName>
        <fullName evidence="2">Uncharacterized protein</fullName>
    </submittedName>
</protein>
<dbReference type="Proteomes" id="UP000001312">
    <property type="component" value="Unassembled WGS sequence"/>
</dbReference>
<sequence length="106" mass="11698">MGKGKIQRRKGKKASPKNMPGVSLKNHLMARSFNAAATRQTMKVQGKYGRLVNERTDINVSGFETAVNSLLKLTFIQSQAWANSIRPQKTECLLMDLPPELAADAP</sequence>
<dbReference type="AlphaFoldDB" id="A7EGR5"/>
<evidence type="ECO:0000313" key="2">
    <source>
        <dbReference type="EMBL" id="EDO02031.1"/>
    </source>
</evidence>